<reference evidence="1" key="1">
    <citation type="journal article" date="2021" name="New Phytol.">
        <title>Evolutionary innovations through gain and loss of genes in the ectomycorrhizal Boletales.</title>
        <authorList>
            <person name="Wu G."/>
            <person name="Miyauchi S."/>
            <person name="Morin E."/>
            <person name="Kuo A."/>
            <person name="Drula E."/>
            <person name="Varga T."/>
            <person name="Kohler A."/>
            <person name="Feng B."/>
            <person name="Cao Y."/>
            <person name="Lipzen A."/>
            <person name="Daum C."/>
            <person name="Hundley H."/>
            <person name="Pangilinan J."/>
            <person name="Johnson J."/>
            <person name="Barry K."/>
            <person name="LaButti K."/>
            <person name="Ng V."/>
            <person name="Ahrendt S."/>
            <person name="Min B."/>
            <person name="Choi I.G."/>
            <person name="Park H."/>
            <person name="Plett J.M."/>
            <person name="Magnuson J."/>
            <person name="Spatafora J.W."/>
            <person name="Nagy L.G."/>
            <person name="Henrissat B."/>
            <person name="Grigoriev I.V."/>
            <person name="Yang Z.L."/>
            <person name="Xu J."/>
            <person name="Martin F.M."/>
        </authorList>
    </citation>
    <scope>NUCLEOTIDE SEQUENCE</scope>
    <source>
        <strain evidence="1">ATCC 28755</strain>
    </source>
</reference>
<evidence type="ECO:0000313" key="2">
    <source>
        <dbReference type="Proteomes" id="UP000790377"/>
    </source>
</evidence>
<accession>A0ACB8AL54</accession>
<proteinExistence type="predicted"/>
<name>A0ACB8AL54_9AGAM</name>
<comment type="caution">
    <text evidence="1">The sequence shown here is derived from an EMBL/GenBank/DDBJ whole genome shotgun (WGS) entry which is preliminary data.</text>
</comment>
<keyword evidence="2" id="KW-1185">Reference proteome</keyword>
<protein>
    <submittedName>
        <fullName evidence="1">Uncharacterized protein</fullName>
    </submittedName>
</protein>
<sequence>MVGWRKTTTTSGECVYSRPLGVTELGFFWDSELNGTADSVQHLRMRVLQKGDEAIYSDQNVIRTWLSLKQRFPMLGCQVERQSGAIEFAVRQKRLTALTSEDLTFKDIASAEEGDQMVQDLLQGPRPLNDDMLARIYILRRTDRSDYFHVIFFIAHCITDGASNSSIQRSFFHTLSSQFDNPVPELESRLSMVPSSDELAPTRHLSTARKRWRQAIGFAIYSIRATKMQGGHTLPRKFTAATYRTPARSALIFTVLTPEQTNTVVVNCRQNNITLGNAILALSQVAMTRVLYRRYLRGEISPEEWEHRKKQPMHSGGPINLRPFLDTQWYNRGGGGDVFLAISFFMYTMPFMTLGSTERDPQTLLKLVDGAPPFSALLPFKRFILRSHMVQAQAQRYLRHPLFLEIAIWPHITRIERTRLATIEWKQPVVGGQLSGSDENISPMDQKGPISAHGGSSIGNLDSIIPLEYPMPSSNPLSPSANTIHPAKAGFPPRTSNHPTDSTPRLFVEQARTHLHCRPAELYLGVATSRKLLHLSVFWDENVYDRALVQEWLGEVKDATLYYLGQSHWEEKQYNARL</sequence>
<gene>
    <name evidence="1" type="ORF">BJ138DRAFT_1080985</name>
</gene>
<organism evidence="1 2">
    <name type="scientific">Hygrophoropsis aurantiaca</name>
    <dbReference type="NCBI Taxonomy" id="72124"/>
    <lineage>
        <taxon>Eukaryota</taxon>
        <taxon>Fungi</taxon>
        <taxon>Dikarya</taxon>
        <taxon>Basidiomycota</taxon>
        <taxon>Agaricomycotina</taxon>
        <taxon>Agaricomycetes</taxon>
        <taxon>Agaricomycetidae</taxon>
        <taxon>Boletales</taxon>
        <taxon>Coniophorineae</taxon>
        <taxon>Hygrophoropsidaceae</taxon>
        <taxon>Hygrophoropsis</taxon>
    </lineage>
</organism>
<dbReference type="EMBL" id="MU267625">
    <property type="protein sequence ID" value="KAH7913733.1"/>
    <property type="molecule type" value="Genomic_DNA"/>
</dbReference>
<dbReference type="Proteomes" id="UP000790377">
    <property type="component" value="Unassembled WGS sequence"/>
</dbReference>
<evidence type="ECO:0000313" key="1">
    <source>
        <dbReference type="EMBL" id="KAH7913733.1"/>
    </source>
</evidence>